<keyword evidence="2" id="KW-0288">FMN</keyword>
<keyword evidence="3" id="KW-0560">Oxidoreductase</keyword>
<evidence type="ECO:0000313" key="6">
    <source>
        <dbReference type="EMBL" id="QPI41042.1"/>
    </source>
</evidence>
<dbReference type="KEGG" id="mku:I2456_00060"/>
<dbReference type="Pfam" id="PF03358">
    <property type="entry name" value="FMN_red"/>
    <property type="match status" value="1"/>
</dbReference>
<evidence type="ECO:0000313" key="7">
    <source>
        <dbReference type="Proteomes" id="UP000465306"/>
    </source>
</evidence>
<organism evidence="6 8">
    <name type="scientific">Mycobacterium kubicae</name>
    <dbReference type="NCBI Taxonomy" id="120959"/>
    <lineage>
        <taxon>Bacteria</taxon>
        <taxon>Bacillati</taxon>
        <taxon>Actinomycetota</taxon>
        <taxon>Actinomycetes</taxon>
        <taxon>Mycobacteriales</taxon>
        <taxon>Mycobacteriaceae</taxon>
        <taxon>Mycobacterium</taxon>
        <taxon>Mycobacterium simiae complex</taxon>
    </lineage>
</organism>
<dbReference type="InterPro" id="IPR005025">
    <property type="entry name" value="FMN_Rdtase-like_dom"/>
</dbReference>
<dbReference type="InterPro" id="IPR023932">
    <property type="entry name" value="CE1759_FMN_reduct"/>
</dbReference>
<name>A0AAX1JIF1_9MYCO</name>
<dbReference type="SUPFAM" id="SSF52218">
    <property type="entry name" value="Flavoproteins"/>
    <property type="match status" value="1"/>
</dbReference>
<accession>A0AAX1JIF1</accession>
<dbReference type="GO" id="GO:0016491">
    <property type="term" value="F:oxidoreductase activity"/>
    <property type="evidence" value="ECO:0007669"/>
    <property type="project" value="UniProtKB-KW"/>
</dbReference>
<keyword evidence="7" id="KW-1185">Reference proteome</keyword>
<evidence type="ECO:0000256" key="1">
    <source>
        <dbReference type="ARBA" id="ARBA00022630"/>
    </source>
</evidence>
<dbReference type="InterPro" id="IPR029039">
    <property type="entry name" value="Flavoprotein-like_sf"/>
</dbReference>
<evidence type="ECO:0000259" key="4">
    <source>
        <dbReference type="Pfam" id="PF03358"/>
    </source>
</evidence>
<evidence type="ECO:0000313" key="5">
    <source>
        <dbReference type="EMBL" id="GFG65629.1"/>
    </source>
</evidence>
<dbReference type="InterPro" id="IPR051814">
    <property type="entry name" value="NAD(P)H-dep_FMN_reductase"/>
</dbReference>
<evidence type="ECO:0000313" key="8">
    <source>
        <dbReference type="Proteomes" id="UP000663583"/>
    </source>
</evidence>
<reference evidence="5" key="2">
    <citation type="submission" date="2020-02" db="EMBL/GenBank/DDBJ databases">
        <authorList>
            <person name="Matsumoto Y."/>
            <person name="Kinjo T."/>
            <person name="Motooka D."/>
            <person name="Nabeya D."/>
            <person name="Jung N."/>
            <person name="Uechi K."/>
            <person name="Horii T."/>
            <person name="Iida T."/>
            <person name="Fujita J."/>
            <person name="Nakamura S."/>
        </authorList>
    </citation>
    <scope>NUCLEOTIDE SEQUENCE</scope>
    <source>
        <strain evidence="5">JCM 13573</strain>
    </source>
</reference>
<keyword evidence="1" id="KW-0285">Flavoprotein</keyword>
<dbReference type="PANTHER" id="PTHR43408">
    <property type="entry name" value="FMN REDUCTASE (NADPH)"/>
    <property type="match status" value="1"/>
</dbReference>
<reference evidence="6" key="3">
    <citation type="submission" date="2020-11" db="EMBL/GenBank/DDBJ databases">
        <title>Intraspecies plasmid and genomic variation of Mycobacterium kubicae revealed by the complete genome sequences of two clinical isolates.</title>
        <authorList>
            <person name="Hendrix J.R."/>
            <person name="Epperson L.E."/>
            <person name="Honda J.R."/>
            <person name="Strong M."/>
        </authorList>
    </citation>
    <scope>NUCLEOTIDE SEQUENCE</scope>
    <source>
        <strain evidence="6">JCM 13573</strain>
    </source>
</reference>
<dbReference type="Gene3D" id="3.40.50.360">
    <property type="match status" value="1"/>
</dbReference>
<dbReference type="AlphaFoldDB" id="A0AAX1JIF1"/>
<evidence type="ECO:0000256" key="3">
    <source>
        <dbReference type="ARBA" id="ARBA00023002"/>
    </source>
</evidence>
<dbReference type="NCBIfam" id="TIGR04037">
    <property type="entry name" value="LLM_duo_CE1759"/>
    <property type="match status" value="1"/>
</dbReference>
<dbReference type="PANTHER" id="PTHR43408:SF2">
    <property type="entry name" value="FMN REDUCTASE (NADPH)"/>
    <property type="match status" value="1"/>
</dbReference>
<dbReference type="EMBL" id="BLKU01000005">
    <property type="protein sequence ID" value="GFG65629.1"/>
    <property type="molecule type" value="Genomic_DNA"/>
</dbReference>
<dbReference type="EMBL" id="CP065047">
    <property type="protein sequence ID" value="QPI41042.1"/>
    <property type="molecule type" value="Genomic_DNA"/>
</dbReference>
<reference evidence="5 7" key="1">
    <citation type="journal article" date="2019" name="Emerg. Microbes Infect.">
        <title>Comprehensive subspecies identification of 175 nontuberculous mycobacteria species based on 7547 genomic profiles.</title>
        <authorList>
            <person name="Matsumoto Y."/>
            <person name="Kinjo T."/>
            <person name="Motooka D."/>
            <person name="Nabeya D."/>
            <person name="Jung N."/>
            <person name="Uechi K."/>
            <person name="Horii T."/>
            <person name="Iida T."/>
            <person name="Fujita J."/>
            <person name="Nakamura S."/>
        </authorList>
    </citation>
    <scope>NUCLEOTIDE SEQUENCE [LARGE SCALE GENOMIC DNA]</scope>
    <source>
        <strain evidence="5 7">JCM 13573</strain>
    </source>
</reference>
<protein>
    <submittedName>
        <fullName evidence="5 6">Oxidoreductase</fullName>
    </submittedName>
</protein>
<proteinExistence type="predicted"/>
<evidence type="ECO:0000256" key="2">
    <source>
        <dbReference type="ARBA" id="ARBA00022643"/>
    </source>
</evidence>
<feature type="domain" description="NADPH-dependent FMN reductase-like" evidence="4">
    <location>
        <begin position="2"/>
        <end position="150"/>
    </location>
</feature>
<dbReference type="RefSeq" id="WP_068024008.1">
    <property type="nucleotide sequence ID" value="NZ_BLKU01000005.1"/>
</dbReference>
<dbReference type="Proteomes" id="UP000663583">
    <property type="component" value="Chromosome"/>
</dbReference>
<sequence length="214" mass="22592">MTKLAVISGGLREPSSTRLLADRITAAVAAALADRNLTMSAAVIELRPLGRPIIDAMLAGFASAELESAFETVADADGVIAVSPAFNASYSGLFKSFFDVLPEETLSDMPVLIAATGGTERHSLVLEHALRPMFSYLHAVVSPTGVYAATDDFGAQHGSVGLSARIAKAADDFARLVQACGPRARRDVFTEELTDMERLLAGWQPPGGDDNVED</sequence>
<gene>
    <name evidence="6" type="ORF">I2456_00060</name>
    <name evidence="5" type="ORF">MKUB_31190</name>
</gene>
<dbReference type="Proteomes" id="UP000465306">
    <property type="component" value="Unassembled WGS sequence"/>
</dbReference>